<reference evidence="4" key="1">
    <citation type="submission" date="2025-08" db="UniProtKB">
        <authorList>
            <consortium name="RefSeq"/>
        </authorList>
    </citation>
    <scope>IDENTIFICATION</scope>
</reference>
<dbReference type="PANTHER" id="PTHR31635:SF196">
    <property type="entry name" value="REVERSE TRANSCRIPTASE DOMAIN-CONTAINING PROTEIN-RELATED"/>
    <property type="match status" value="1"/>
</dbReference>
<dbReference type="PANTHER" id="PTHR31635">
    <property type="entry name" value="REVERSE TRANSCRIPTASE DOMAIN-CONTAINING PROTEIN-RELATED"/>
    <property type="match status" value="1"/>
</dbReference>
<dbReference type="InterPro" id="IPR043502">
    <property type="entry name" value="DNA/RNA_pol_sf"/>
</dbReference>
<protein>
    <recommendedName>
        <fullName evidence="3">Reverse transcriptase domain-containing protein</fullName>
    </recommendedName>
</protein>
<evidence type="ECO:0000313" key="4">
    <source>
        <dbReference type="RefSeq" id="XP_016511689.1"/>
    </source>
</evidence>
<gene>
    <name evidence="4" type="primary">LOC107828824</name>
</gene>
<dbReference type="PaxDb" id="4097-A0A1S4DEN4"/>
<dbReference type="InterPro" id="IPR000477">
    <property type="entry name" value="RT_dom"/>
</dbReference>
<dbReference type="CDD" id="cd01650">
    <property type="entry name" value="RT_nLTR_like"/>
    <property type="match status" value="1"/>
</dbReference>
<dbReference type="OMA" id="ITHICFE"/>
<evidence type="ECO:0000256" key="2">
    <source>
        <dbReference type="SAM" id="MobiDB-lite"/>
    </source>
</evidence>
<feature type="compositionally biased region" description="Basic and acidic residues" evidence="2">
    <location>
        <begin position="1"/>
        <end position="12"/>
    </location>
</feature>
<feature type="domain" description="Reverse transcriptase" evidence="3">
    <location>
        <begin position="326"/>
        <end position="604"/>
    </location>
</feature>
<dbReference type="KEGG" id="nta:107828824"/>
<dbReference type="RefSeq" id="XP_016511689.1">
    <property type="nucleotide sequence ID" value="XM_016656203.1"/>
</dbReference>
<sequence>MKPKQQQREKKPAGQWRVKVVAEKDQKEKEDSLEPKQGEIIEAEFPQQKKRGKQIMKEQGKPKHHGALSDKNLEDLLNKNRFGPLIIQEMCIQQAELVDFQRCAIDIGVGQLNRKESEWSWCNKRDANDRIYSNKDWAFGNVAWLTKYSSIETIFENPGVLDHTPIVINTMVVKSYMPKPFRLYNVLLHNKEFDQAVEEIWGQHIEGHKMYFVWMKLRRLKDRVIKLNKEMSSLKKKLDSISQQLKITQEKLDKDPFNEELITEERNLISQKIKWEEVHEKVLRQKSKAIWIKEGDQNTKTDGFPTEFFKTYWELVGSEAKQAIKDFFENEKLLKSINYTTVTLVPKVNTPTYVKEFRPIACCSTVYKIIAKILTEKLKMVVDYIVGPSQSAYIEGRNILDNMIIAHELVKGYTKKGVSLMCLIKVDIRKVYDSVEWPFLRMILIEFGMPMRFVQLVMECVTTVSYSLLINGGLTTIFQAKKGLRQGDPMSPYLFVLVMEYLNRSLKTLEGIPNFNYHPRCAKKKITHICFEDDLILCCRADKISIRLLMSRFQHFSEVSGLKTNMEKSALYIAGVSKEFKEEIMTEMKFAAGEVPFKYLGLPLSAKKLSIQQCMPLVEKITARLKC</sequence>
<dbReference type="Pfam" id="PF00078">
    <property type="entry name" value="RVT_1"/>
    <property type="match status" value="1"/>
</dbReference>
<organism evidence="4">
    <name type="scientific">Nicotiana tabacum</name>
    <name type="common">Common tobacco</name>
    <dbReference type="NCBI Taxonomy" id="4097"/>
    <lineage>
        <taxon>Eukaryota</taxon>
        <taxon>Viridiplantae</taxon>
        <taxon>Streptophyta</taxon>
        <taxon>Embryophyta</taxon>
        <taxon>Tracheophyta</taxon>
        <taxon>Spermatophyta</taxon>
        <taxon>Magnoliopsida</taxon>
        <taxon>eudicotyledons</taxon>
        <taxon>Gunneridae</taxon>
        <taxon>Pentapetalae</taxon>
        <taxon>asterids</taxon>
        <taxon>lamiids</taxon>
        <taxon>Solanales</taxon>
        <taxon>Solanaceae</taxon>
        <taxon>Nicotianoideae</taxon>
        <taxon>Nicotianeae</taxon>
        <taxon>Nicotiana</taxon>
    </lineage>
</organism>
<evidence type="ECO:0000256" key="1">
    <source>
        <dbReference type="SAM" id="Coils"/>
    </source>
</evidence>
<feature type="compositionally biased region" description="Basic and acidic residues" evidence="2">
    <location>
        <begin position="55"/>
        <end position="68"/>
    </location>
</feature>
<feature type="region of interest" description="Disordered" evidence="2">
    <location>
        <begin position="1"/>
        <end position="68"/>
    </location>
</feature>
<proteinExistence type="predicted"/>
<dbReference type="PROSITE" id="PS50878">
    <property type="entry name" value="RT_POL"/>
    <property type="match status" value="1"/>
</dbReference>
<feature type="coiled-coil region" evidence="1">
    <location>
        <begin position="217"/>
        <end position="251"/>
    </location>
</feature>
<dbReference type="AlphaFoldDB" id="A0A1S4DEN4"/>
<name>A0A1S4DEN4_TOBAC</name>
<feature type="compositionally biased region" description="Basic and acidic residues" evidence="2">
    <location>
        <begin position="20"/>
        <end position="39"/>
    </location>
</feature>
<accession>A0A1S4DEN4</accession>
<dbReference type="SUPFAM" id="SSF56672">
    <property type="entry name" value="DNA/RNA polymerases"/>
    <property type="match status" value="1"/>
</dbReference>
<keyword evidence="1" id="KW-0175">Coiled coil</keyword>
<dbReference type="OrthoDB" id="1938625at2759"/>
<evidence type="ECO:0000259" key="3">
    <source>
        <dbReference type="PROSITE" id="PS50878"/>
    </source>
</evidence>